<reference evidence="9 10" key="1">
    <citation type="submission" date="2020-08" db="EMBL/GenBank/DDBJ databases">
        <title>Genomic Encyclopedia of Type Strains, Phase IV (KMG-V): Genome sequencing to study the core and pangenomes of soil and plant-associated prokaryotes.</title>
        <authorList>
            <person name="Whitman W."/>
        </authorList>
    </citation>
    <scope>NUCLEOTIDE SEQUENCE [LARGE SCALE GENOMIC DNA]</scope>
    <source>
        <strain evidence="9 10">M8UP14</strain>
    </source>
</reference>
<gene>
    <name evidence="9" type="ORF">HDF16_004354</name>
</gene>
<accession>A0A7W8E516</accession>
<evidence type="ECO:0008006" key="11">
    <source>
        <dbReference type="Google" id="ProtNLM"/>
    </source>
</evidence>
<keyword evidence="5 8" id="KW-0812">Transmembrane</keyword>
<sequence>MPSNGATALRLAWTTTLLVLIGVVALQWHAASLLLGSSLQGDEAKHFTSGVMVYDYLRSGFTLKPIPFAEQFEVRYPLVAIGQWPPMYYAIQAVFYFVAGPFIRSAQVLSALMAVTFASLIFLGLKADVGVRVALIAAGVFLAAPLMQGAAWQVMSDLLTGLFVYLAIAAFAKVLDAPGNKMSALAFAAYAVAAILSKGSAWALAPFFLFAPILSRRAGFFRSRWFMGTIVIVVLFGSAFYLFAARLGIGYPMFLSYFLSLGIKTRWLTVEQVLAFAPASMLVIGVIGALIAIHARWWLNDQTHRTSLSLVAAAWVASQIVFLAILPMTREPRVMLPALAPLAVLAAGTMRSLQRVVRQEPVFAAVVPAILGGIILAGSLSAGTYRVDGFRRAADAMPYPSDGALILVATNKWGGEEELISERLSHDRAHKDVILRGSHVLADLSLEEMGEEPLFDSADAVRNYLLQMPVRFVVLSSPPYQYSFQALIDAAVAGDPQDFHLVAQVPIVVRPSGTILHELRIYENPAGRDRHPDVVQTRLGSIGGRRILEYRWK</sequence>
<evidence type="ECO:0000256" key="1">
    <source>
        <dbReference type="ARBA" id="ARBA00004651"/>
    </source>
</evidence>
<evidence type="ECO:0000256" key="3">
    <source>
        <dbReference type="ARBA" id="ARBA00022676"/>
    </source>
</evidence>
<dbReference type="GO" id="GO:0016763">
    <property type="term" value="F:pentosyltransferase activity"/>
    <property type="evidence" value="ECO:0007669"/>
    <property type="project" value="TreeGrafter"/>
</dbReference>
<evidence type="ECO:0000256" key="4">
    <source>
        <dbReference type="ARBA" id="ARBA00022679"/>
    </source>
</evidence>
<dbReference type="RefSeq" id="WP_184221301.1">
    <property type="nucleotide sequence ID" value="NZ_JACHIP010000006.1"/>
</dbReference>
<feature type="transmembrane region" description="Helical" evidence="8">
    <location>
        <begin position="274"/>
        <end position="295"/>
    </location>
</feature>
<evidence type="ECO:0000256" key="5">
    <source>
        <dbReference type="ARBA" id="ARBA00022692"/>
    </source>
</evidence>
<evidence type="ECO:0000313" key="10">
    <source>
        <dbReference type="Proteomes" id="UP000540989"/>
    </source>
</evidence>
<feature type="transmembrane region" description="Helical" evidence="8">
    <location>
        <begin position="225"/>
        <end position="254"/>
    </location>
</feature>
<keyword evidence="10" id="KW-1185">Reference proteome</keyword>
<feature type="transmembrane region" description="Helical" evidence="8">
    <location>
        <begin position="187"/>
        <end position="213"/>
    </location>
</feature>
<evidence type="ECO:0000256" key="6">
    <source>
        <dbReference type="ARBA" id="ARBA00022989"/>
    </source>
</evidence>
<dbReference type="PANTHER" id="PTHR33908:SF11">
    <property type="entry name" value="MEMBRANE PROTEIN"/>
    <property type="match status" value="1"/>
</dbReference>
<feature type="transmembrane region" description="Helical" evidence="8">
    <location>
        <begin position="307"/>
        <end position="328"/>
    </location>
</feature>
<feature type="transmembrane region" description="Helical" evidence="8">
    <location>
        <begin position="86"/>
        <end position="103"/>
    </location>
</feature>
<comment type="subcellular location">
    <subcellularLocation>
        <location evidence="1">Cell membrane</location>
        <topology evidence="1">Multi-pass membrane protein</topology>
    </subcellularLocation>
</comment>
<keyword evidence="3" id="KW-0328">Glycosyltransferase</keyword>
<dbReference type="PANTHER" id="PTHR33908">
    <property type="entry name" value="MANNOSYLTRANSFERASE YKCB-RELATED"/>
    <property type="match status" value="1"/>
</dbReference>
<feature type="transmembrane region" description="Helical" evidence="8">
    <location>
        <begin position="131"/>
        <end position="151"/>
    </location>
</feature>
<dbReference type="GO" id="GO:0005886">
    <property type="term" value="C:plasma membrane"/>
    <property type="evidence" value="ECO:0007669"/>
    <property type="project" value="UniProtKB-SubCell"/>
</dbReference>
<name>A0A7W8E516_9BACT</name>
<keyword evidence="6 8" id="KW-1133">Transmembrane helix</keyword>
<protein>
    <recommendedName>
        <fullName evidence="11">Dolichyl-phosphate-mannose-protein mannosyltransferase</fullName>
    </recommendedName>
</protein>
<feature type="transmembrane region" description="Helical" evidence="8">
    <location>
        <begin position="158"/>
        <end position="175"/>
    </location>
</feature>
<evidence type="ECO:0000256" key="2">
    <source>
        <dbReference type="ARBA" id="ARBA00022475"/>
    </source>
</evidence>
<feature type="transmembrane region" description="Helical" evidence="8">
    <location>
        <begin position="108"/>
        <end position="125"/>
    </location>
</feature>
<feature type="transmembrane region" description="Helical" evidence="8">
    <location>
        <begin position="362"/>
        <end position="382"/>
    </location>
</feature>
<comment type="caution">
    <text evidence="9">The sequence shown here is derived from an EMBL/GenBank/DDBJ whole genome shotgun (WGS) entry which is preliminary data.</text>
</comment>
<organism evidence="9 10">
    <name type="scientific">Granulicella aggregans</name>
    <dbReference type="NCBI Taxonomy" id="474949"/>
    <lineage>
        <taxon>Bacteria</taxon>
        <taxon>Pseudomonadati</taxon>
        <taxon>Acidobacteriota</taxon>
        <taxon>Terriglobia</taxon>
        <taxon>Terriglobales</taxon>
        <taxon>Acidobacteriaceae</taxon>
        <taxon>Granulicella</taxon>
    </lineage>
</organism>
<keyword evidence="7 8" id="KW-0472">Membrane</keyword>
<dbReference type="GO" id="GO:0009103">
    <property type="term" value="P:lipopolysaccharide biosynthetic process"/>
    <property type="evidence" value="ECO:0007669"/>
    <property type="project" value="UniProtKB-ARBA"/>
</dbReference>
<evidence type="ECO:0000256" key="8">
    <source>
        <dbReference type="SAM" id="Phobius"/>
    </source>
</evidence>
<evidence type="ECO:0000256" key="7">
    <source>
        <dbReference type="ARBA" id="ARBA00023136"/>
    </source>
</evidence>
<evidence type="ECO:0000313" key="9">
    <source>
        <dbReference type="EMBL" id="MBB5059628.1"/>
    </source>
</evidence>
<dbReference type="AlphaFoldDB" id="A0A7W8E516"/>
<dbReference type="EMBL" id="JACHIP010000006">
    <property type="protein sequence ID" value="MBB5059628.1"/>
    <property type="molecule type" value="Genomic_DNA"/>
</dbReference>
<keyword evidence="4" id="KW-0808">Transferase</keyword>
<dbReference type="Proteomes" id="UP000540989">
    <property type="component" value="Unassembled WGS sequence"/>
</dbReference>
<dbReference type="InterPro" id="IPR050297">
    <property type="entry name" value="LipidA_mod_glycosyltrf_83"/>
</dbReference>
<proteinExistence type="predicted"/>
<feature type="transmembrane region" description="Helical" evidence="8">
    <location>
        <begin position="12"/>
        <end position="30"/>
    </location>
</feature>
<keyword evidence="2" id="KW-1003">Cell membrane</keyword>